<evidence type="ECO:0000313" key="3">
    <source>
        <dbReference type="Proteomes" id="UP001195483"/>
    </source>
</evidence>
<protein>
    <submittedName>
        <fullName evidence="2">Uncharacterized protein</fullName>
    </submittedName>
</protein>
<gene>
    <name evidence="2" type="ORF">CHS0354_042750</name>
</gene>
<feature type="compositionally biased region" description="Basic and acidic residues" evidence="1">
    <location>
        <begin position="444"/>
        <end position="464"/>
    </location>
</feature>
<evidence type="ECO:0000256" key="1">
    <source>
        <dbReference type="SAM" id="MobiDB-lite"/>
    </source>
</evidence>
<dbReference type="AlphaFoldDB" id="A0AAE0S9G3"/>
<feature type="compositionally biased region" description="Acidic residues" evidence="1">
    <location>
        <begin position="192"/>
        <end position="207"/>
    </location>
</feature>
<feature type="compositionally biased region" description="Basic and acidic residues" evidence="1">
    <location>
        <begin position="478"/>
        <end position="500"/>
    </location>
</feature>
<sequence length="535" mass="59815">MGIEYQEKLFVTESNIHKELTDLESEAEIRTMVQTETTEQDCTLEVTAMNKTKLTVNIKKCKREDLSDEDLEYDDCPSSAEIKVVHEKEFPPLQGILKQRSVSESSEESSSSGSSPSRSGSKSVSFSSHVDKTTYKPNQAVTSMKQALKSKRKRQRKMQEKKHDKGGKRHGSTGSESSSSDEPDIKFSNELQSEEEPEEKEEIQAEDVDFKEKEQYLVNNVDIGTSSSEIKFDSGKEKRFIANNDVIGTSSSEEIVDSEKDKRCIADDNVIGTSNSEVKVGIVSEKVHDSGKVIKFAMDVKAKLMTQSSPVVADHDNDIVDEFRTRKCKEKQEVFDSDDSLQMEVGWTRHTKSDLEKDKNVFINDLAKGEIDPIHESGRQPQESSGATAQSSGKKGKKRRKRKNKSRLANQDESNSCTGDKSASSGDQSASDGEEIKSASSSENDAKMHDNSCCKKKIREERYSVESGLKNVSEGEGEAEKKNLKRNEVCEKNGREKSDVETMLSWKDTNGISNEHKTGCSFKFSNDVMFDLDIE</sequence>
<comment type="caution">
    <text evidence="2">The sequence shown here is derived from an EMBL/GenBank/DDBJ whole genome shotgun (WGS) entry which is preliminary data.</text>
</comment>
<feature type="region of interest" description="Disordered" evidence="1">
    <location>
        <begin position="366"/>
        <end position="502"/>
    </location>
</feature>
<reference evidence="2" key="3">
    <citation type="submission" date="2023-05" db="EMBL/GenBank/DDBJ databases">
        <authorList>
            <person name="Smith C.H."/>
        </authorList>
    </citation>
    <scope>NUCLEOTIDE SEQUENCE</scope>
    <source>
        <strain evidence="2">CHS0354</strain>
        <tissue evidence="2">Mantle</tissue>
    </source>
</reference>
<reference evidence="2" key="2">
    <citation type="journal article" date="2021" name="Genome Biol. Evol.">
        <title>Developing a high-quality reference genome for a parasitic bivalve with doubly uniparental inheritance (Bivalvia: Unionida).</title>
        <authorList>
            <person name="Smith C.H."/>
        </authorList>
    </citation>
    <scope>NUCLEOTIDE SEQUENCE</scope>
    <source>
        <strain evidence="2">CHS0354</strain>
        <tissue evidence="2">Mantle</tissue>
    </source>
</reference>
<feature type="region of interest" description="Disordered" evidence="1">
    <location>
        <begin position="85"/>
        <end position="211"/>
    </location>
</feature>
<feature type="compositionally biased region" description="Basic and acidic residues" evidence="1">
    <location>
        <begin position="367"/>
        <end position="378"/>
    </location>
</feature>
<feature type="compositionally biased region" description="Low complexity" evidence="1">
    <location>
        <begin position="100"/>
        <end position="128"/>
    </location>
</feature>
<evidence type="ECO:0000313" key="2">
    <source>
        <dbReference type="EMBL" id="KAK3587786.1"/>
    </source>
</evidence>
<feature type="compositionally biased region" description="Low complexity" evidence="1">
    <location>
        <begin position="422"/>
        <end position="431"/>
    </location>
</feature>
<feature type="compositionally biased region" description="Polar residues" evidence="1">
    <location>
        <begin position="408"/>
        <end position="421"/>
    </location>
</feature>
<organism evidence="2 3">
    <name type="scientific">Potamilus streckersoni</name>
    <dbReference type="NCBI Taxonomy" id="2493646"/>
    <lineage>
        <taxon>Eukaryota</taxon>
        <taxon>Metazoa</taxon>
        <taxon>Spiralia</taxon>
        <taxon>Lophotrochozoa</taxon>
        <taxon>Mollusca</taxon>
        <taxon>Bivalvia</taxon>
        <taxon>Autobranchia</taxon>
        <taxon>Heteroconchia</taxon>
        <taxon>Palaeoheterodonta</taxon>
        <taxon>Unionida</taxon>
        <taxon>Unionoidea</taxon>
        <taxon>Unionidae</taxon>
        <taxon>Ambleminae</taxon>
        <taxon>Lampsilini</taxon>
        <taxon>Potamilus</taxon>
    </lineage>
</organism>
<feature type="compositionally biased region" description="Polar residues" evidence="1">
    <location>
        <begin position="379"/>
        <end position="390"/>
    </location>
</feature>
<dbReference type="EMBL" id="JAEAOA010002357">
    <property type="protein sequence ID" value="KAK3587786.1"/>
    <property type="molecule type" value="Genomic_DNA"/>
</dbReference>
<feature type="compositionally biased region" description="Basic residues" evidence="1">
    <location>
        <begin position="394"/>
        <end position="406"/>
    </location>
</feature>
<proteinExistence type="predicted"/>
<feature type="compositionally biased region" description="Polar residues" evidence="1">
    <location>
        <begin position="135"/>
        <end position="145"/>
    </location>
</feature>
<accession>A0AAE0S9G3</accession>
<dbReference type="Proteomes" id="UP001195483">
    <property type="component" value="Unassembled WGS sequence"/>
</dbReference>
<keyword evidence="3" id="KW-1185">Reference proteome</keyword>
<name>A0AAE0S9G3_9BIVA</name>
<reference evidence="2" key="1">
    <citation type="journal article" date="2021" name="Genome Biol. Evol.">
        <title>A High-Quality Reference Genome for a Parasitic Bivalve with Doubly Uniparental Inheritance (Bivalvia: Unionida).</title>
        <authorList>
            <person name="Smith C.H."/>
        </authorList>
    </citation>
    <scope>NUCLEOTIDE SEQUENCE</scope>
    <source>
        <strain evidence="2">CHS0354</strain>
    </source>
</reference>